<keyword evidence="1" id="KW-0812">Transmembrane</keyword>
<feature type="transmembrane region" description="Helical" evidence="1">
    <location>
        <begin position="33"/>
        <end position="53"/>
    </location>
</feature>
<keyword evidence="3" id="KW-1185">Reference proteome</keyword>
<feature type="transmembrane region" description="Helical" evidence="1">
    <location>
        <begin position="73"/>
        <end position="105"/>
    </location>
</feature>
<gene>
    <name evidence="2" type="ORF">AJGP001_07755</name>
</gene>
<dbReference type="Proteomes" id="UP000189661">
    <property type="component" value="Chromosome"/>
</dbReference>
<evidence type="ECO:0000313" key="2">
    <source>
        <dbReference type="EMBL" id="AQU79165.1"/>
    </source>
</evidence>
<keyword evidence="1" id="KW-1133">Transmembrane helix</keyword>
<feature type="transmembrane region" description="Helical" evidence="1">
    <location>
        <begin position="144"/>
        <end position="163"/>
    </location>
</feature>
<keyword evidence="1" id="KW-0472">Membrane</keyword>
<dbReference type="Pfam" id="PF06691">
    <property type="entry name" value="DUF1189"/>
    <property type="match status" value="1"/>
</dbReference>
<dbReference type="EMBL" id="CP019401">
    <property type="protein sequence ID" value="AQU79165.1"/>
    <property type="molecule type" value="Genomic_DNA"/>
</dbReference>
<sequence length="176" mass="19974">MILNLYQLFKASLMEPKRQAAVRIMTIGKIMQFIFIFIAFLTVIAFIELISGLDVATSNLDGLVEFVEEIEWLLYPFAVISLFVSTTIYHFVKISLFALIALVILNARKRRGEYRHLWRTTALSVTVPTLLAFALSFLDLGFSVSLLTSLLTVLYLYLAIGYYPKKPPIQKAQSKA</sequence>
<evidence type="ECO:0000256" key="1">
    <source>
        <dbReference type="SAM" id="Phobius"/>
    </source>
</evidence>
<feature type="transmembrane region" description="Helical" evidence="1">
    <location>
        <begin position="117"/>
        <end position="138"/>
    </location>
</feature>
<proteinExistence type="predicted"/>
<name>A0ABN4XNG8_9BACL</name>
<reference evidence="2 3" key="1">
    <citation type="submission" date="2017-01" db="EMBL/GenBank/DDBJ databases">
        <title>Planococcus faecalis genome complete sequence.</title>
        <authorList>
            <person name="Lee P.C."/>
        </authorList>
    </citation>
    <scope>NUCLEOTIDE SEQUENCE [LARGE SCALE GENOMIC DNA]</scope>
    <source>
        <strain evidence="2 3">AJ003</strain>
    </source>
</reference>
<protein>
    <submittedName>
        <fullName evidence="2">4-hydroxy-3-methylbut-2-en-1-yl diphosphate synthase</fullName>
    </submittedName>
</protein>
<organism evidence="2 3">
    <name type="scientific">Planococcus faecalis</name>
    <dbReference type="NCBI Taxonomy" id="1598147"/>
    <lineage>
        <taxon>Bacteria</taxon>
        <taxon>Bacillati</taxon>
        <taxon>Bacillota</taxon>
        <taxon>Bacilli</taxon>
        <taxon>Bacillales</taxon>
        <taxon>Caryophanaceae</taxon>
        <taxon>Planococcus</taxon>
    </lineage>
</organism>
<dbReference type="InterPro" id="IPR009574">
    <property type="entry name" value="DUF1189"/>
</dbReference>
<accession>A0ABN4XNG8</accession>
<evidence type="ECO:0000313" key="3">
    <source>
        <dbReference type="Proteomes" id="UP000189661"/>
    </source>
</evidence>